<evidence type="ECO:0000256" key="1">
    <source>
        <dbReference type="SAM" id="MobiDB-lite"/>
    </source>
</evidence>
<organism evidence="2 3">
    <name type="scientific">Rhipicephalus microplus</name>
    <name type="common">Cattle tick</name>
    <name type="synonym">Boophilus microplus</name>
    <dbReference type="NCBI Taxonomy" id="6941"/>
    <lineage>
        <taxon>Eukaryota</taxon>
        <taxon>Metazoa</taxon>
        <taxon>Ecdysozoa</taxon>
        <taxon>Arthropoda</taxon>
        <taxon>Chelicerata</taxon>
        <taxon>Arachnida</taxon>
        <taxon>Acari</taxon>
        <taxon>Parasitiformes</taxon>
        <taxon>Ixodida</taxon>
        <taxon>Ixodoidea</taxon>
        <taxon>Ixodidae</taxon>
        <taxon>Rhipicephalinae</taxon>
        <taxon>Rhipicephalus</taxon>
        <taxon>Boophilus</taxon>
    </lineage>
</organism>
<feature type="compositionally biased region" description="Basic and acidic residues" evidence="1">
    <location>
        <begin position="130"/>
        <end position="140"/>
    </location>
</feature>
<reference evidence="2" key="1">
    <citation type="journal article" date="2020" name="Cell">
        <title>Large-Scale Comparative Analyses of Tick Genomes Elucidate Their Genetic Diversity and Vector Capacities.</title>
        <authorList>
            <consortium name="Tick Genome and Microbiome Consortium (TIGMIC)"/>
            <person name="Jia N."/>
            <person name="Wang J."/>
            <person name="Shi W."/>
            <person name="Du L."/>
            <person name="Sun Y."/>
            <person name="Zhan W."/>
            <person name="Jiang J.F."/>
            <person name="Wang Q."/>
            <person name="Zhang B."/>
            <person name="Ji P."/>
            <person name="Bell-Sakyi L."/>
            <person name="Cui X.M."/>
            <person name="Yuan T.T."/>
            <person name="Jiang B.G."/>
            <person name="Yang W.F."/>
            <person name="Lam T.T."/>
            <person name="Chang Q.C."/>
            <person name="Ding S.J."/>
            <person name="Wang X.J."/>
            <person name="Zhu J.G."/>
            <person name="Ruan X.D."/>
            <person name="Zhao L."/>
            <person name="Wei J.T."/>
            <person name="Ye R.Z."/>
            <person name="Que T.C."/>
            <person name="Du C.H."/>
            <person name="Zhou Y.H."/>
            <person name="Cheng J.X."/>
            <person name="Dai P.F."/>
            <person name="Guo W.B."/>
            <person name="Han X.H."/>
            <person name="Huang E.J."/>
            <person name="Li L.F."/>
            <person name="Wei W."/>
            <person name="Gao Y.C."/>
            <person name="Liu J.Z."/>
            <person name="Shao H.Z."/>
            <person name="Wang X."/>
            <person name="Wang C.C."/>
            <person name="Yang T.C."/>
            <person name="Huo Q.B."/>
            <person name="Li W."/>
            <person name="Chen H.Y."/>
            <person name="Chen S.E."/>
            <person name="Zhou L.G."/>
            <person name="Ni X.B."/>
            <person name="Tian J.H."/>
            <person name="Sheng Y."/>
            <person name="Liu T."/>
            <person name="Pan Y.S."/>
            <person name="Xia L.Y."/>
            <person name="Li J."/>
            <person name="Zhao F."/>
            <person name="Cao W.C."/>
        </authorList>
    </citation>
    <scope>NUCLEOTIDE SEQUENCE</scope>
    <source>
        <strain evidence="2">Rmic-2018</strain>
    </source>
</reference>
<dbReference type="AlphaFoldDB" id="A0A9J6DU30"/>
<comment type="caution">
    <text evidence="2">The sequence shown here is derived from an EMBL/GenBank/DDBJ whole genome shotgun (WGS) entry which is preliminary data.</text>
</comment>
<evidence type="ECO:0000313" key="3">
    <source>
        <dbReference type="Proteomes" id="UP000821866"/>
    </source>
</evidence>
<dbReference type="Proteomes" id="UP000821866">
    <property type="component" value="Unassembled WGS sequence"/>
</dbReference>
<gene>
    <name evidence="2" type="ORF">HPB51_009448</name>
</gene>
<keyword evidence="3" id="KW-1185">Reference proteome</keyword>
<name>A0A9J6DU30_RHIMP</name>
<evidence type="ECO:0000313" key="2">
    <source>
        <dbReference type="EMBL" id="KAH8025508.1"/>
    </source>
</evidence>
<sequence>MCLLVSVLFQRCYFFVNHTKRALANERRPKHSRRARQLHESTQAQPFPLQRRQLRSPGERAALDRPRRATTLPTTRQRQQACSKRKERPARATSQRTRPGTPPEISLSRERERRKVATGRARDKARRFTRAADERRHRPDSGGGRRGASAAQDMEASTKPTRAISFLPLADSATGN</sequence>
<feature type="region of interest" description="Disordered" evidence="1">
    <location>
        <begin position="25"/>
        <end position="176"/>
    </location>
</feature>
<dbReference type="EMBL" id="JABSTU010000007">
    <property type="protein sequence ID" value="KAH8025508.1"/>
    <property type="molecule type" value="Genomic_DNA"/>
</dbReference>
<feature type="compositionally biased region" description="Basic and acidic residues" evidence="1">
    <location>
        <begin position="57"/>
        <end position="67"/>
    </location>
</feature>
<protein>
    <submittedName>
        <fullName evidence="2">Uncharacterized protein</fullName>
    </submittedName>
</protein>
<feature type="compositionally biased region" description="Basic residues" evidence="1">
    <location>
        <begin position="116"/>
        <end position="129"/>
    </location>
</feature>
<accession>A0A9J6DU30</accession>
<feature type="compositionally biased region" description="Low complexity" evidence="1">
    <location>
        <begin position="69"/>
        <end position="81"/>
    </location>
</feature>
<proteinExistence type="predicted"/>
<reference evidence="2" key="2">
    <citation type="submission" date="2021-09" db="EMBL/GenBank/DDBJ databases">
        <authorList>
            <person name="Jia N."/>
            <person name="Wang J."/>
            <person name="Shi W."/>
            <person name="Du L."/>
            <person name="Sun Y."/>
            <person name="Zhan W."/>
            <person name="Jiang J."/>
            <person name="Wang Q."/>
            <person name="Zhang B."/>
            <person name="Ji P."/>
            <person name="Sakyi L.B."/>
            <person name="Cui X."/>
            <person name="Yuan T."/>
            <person name="Jiang B."/>
            <person name="Yang W."/>
            <person name="Lam T.T.-Y."/>
            <person name="Chang Q."/>
            <person name="Ding S."/>
            <person name="Wang X."/>
            <person name="Zhu J."/>
            <person name="Ruan X."/>
            <person name="Zhao L."/>
            <person name="Wei J."/>
            <person name="Que T."/>
            <person name="Du C."/>
            <person name="Cheng J."/>
            <person name="Dai P."/>
            <person name="Han X."/>
            <person name="Huang E."/>
            <person name="Gao Y."/>
            <person name="Liu J."/>
            <person name="Shao H."/>
            <person name="Ye R."/>
            <person name="Li L."/>
            <person name="Wei W."/>
            <person name="Wang X."/>
            <person name="Wang C."/>
            <person name="Huo Q."/>
            <person name="Li W."/>
            <person name="Guo W."/>
            <person name="Chen H."/>
            <person name="Chen S."/>
            <person name="Zhou L."/>
            <person name="Zhou L."/>
            <person name="Ni X."/>
            <person name="Tian J."/>
            <person name="Zhou Y."/>
            <person name="Sheng Y."/>
            <person name="Liu T."/>
            <person name="Pan Y."/>
            <person name="Xia L."/>
            <person name="Li J."/>
            <person name="Zhao F."/>
            <person name="Cao W."/>
        </authorList>
    </citation>
    <scope>NUCLEOTIDE SEQUENCE</scope>
    <source>
        <strain evidence="2">Rmic-2018</strain>
        <tissue evidence="2">Larvae</tissue>
    </source>
</reference>